<dbReference type="NCBIfam" id="TIGR00214">
    <property type="entry name" value="lipB"/>
    <property type="match status" value="1"/>
</dbReference>
<comment type="function">
    <text evidence="4 5">Catalyzes the transfer of endogenously produced octanoic acid from octanoyl-acyl-carrier-protein onto the lipoyl domains of lipoate-dependent enzymes. Lipoyl-ACP can also act as a substrate although octanoyl-ACP is likely to be the physiological substrate.</text>
</comment>
<feature type="site" description="Lowers pKa of active site Cys" evidence="5">
    <location>
        <position position="141"/>
    </location>
</feature>
<comment type="subcellular location">
    <subcellularLocation>
        <location evidence="5">Cytoplasm</location>
    </subcellularLocation>
</comment>
<dbReference type="EC" id="2.3.1.181" evidence="5"/>
<dbReference type="EMBL" id="JAHBAY010000007">
    <property type="protein sequence ID" value="MBT0770985.1"/>
    <property type="molecule type" value="Genomic_DNA"/>
</dbReference>
<name>A0ABS5TIR9_9ACTN</name>
<dbReference type="PROSITE" id="PS51733">
    <property type="entry name" value="BPL_LPL_CATALYTIC"/>
    <property type="match status" value="1"/>
</dbReference>
<dbReference type="SUPFAM" id="SSF55681">
    <property type="entry name" value="Class II aaRS and biotin synthetases"/>
    <property type="match status" value="1"/>
</dbReference>
<feature type="region of interest" description="Disordered" evidence="6">
    <location>
        <begin position="210"/>
        <end position="286"/>
    </location>
</feature>
<feature type="binding site" evidence="5">
    <location>
        <begin position="72"/>
        <end position="79"/>
    </location>
    <ligand>
        <name>substrate</name>
    </ligand>
</feature>
<dbReference type="InterPro" id="IPR000544">
    <property type="entry name" value="Octanoyltransferase"/>
</dbReference>
<comment type="miscellaneous">
    <text evidence="5">In the reaction, the free carboxyl group of octanoic acid is attached via an amide linkage to the epsilon-amino group of a specific lysine residue of lipoyl domains of lipoate-dependent enzymes.</text>
</comment>
<evidence type="ECO:0000256" key="3">
    <source>
        <dbReference type="ARBA" id="ARBA00023315"/>
    </source>
</evidence>
<feature type="active site" description="Acyl-thioester intermediate" evidence="5">
    <location>
        <position position="175"/>
    </location>
</feature>
<feature type="domain" description="BPL/LPL catalytic" evidence="7">
    <location>
        <begin position="34"/>
        <end position="214"/>
    </location>
</feature>
<comment type="caution">
    <text evidence="8">The sequence shown here is derived from an EMBL/GenBank/DDBJ whole genome shotgun (WGS) entry which is preliminary data.</text>
</comment>
<feature type="binding site" evidence="5">
    <location>
        <begin position="144"/>
        <end position="146"/>
    </location>
    <ligand>
        <name>substrate</name>
    </ligand>
</feature>
<comment type="similarity">
    <text evidence="5">Belongs to the LipB family.</text>
</comment>
<keyword evidence="5" id="KW-0963">Cytoplasm</keyword>
<dbReference type="PANTHER" id="PTHR10993:SF7">
    <property type="entry name" value="LIPOYLTRANSFERASE 2, MITOCHONDRIAL-RELATED"/>
    <property type="match status" value="1"/>
</dbReference>
<comment type="catalytic activity">
    <reaction evidence="5">
        <text>octanoyl-[ACP] + L-lysyl-[protein] = N(6)-octanoyl-L-lysyl-[protein] + holo-[ACP] + H(+)</text>
        <dbReference type="Rhea" id="RHEA:17665"/>
        <dbReference type="Rhea" id="RHEA-COMP:9636"/>
        <dbReference type="Rhea" id="RHEA-COMP:9685"/>
        <dbReference type="Rhea" id="RHEA-COMP:9752"/>
        <dbReference type="Rhea" id="RHEA-COMP:9928"/>
        <dbReference type="ChEBI" id="CHEBI:15378"/>
        <dbReference type="ChEBI" id="CHEBI:29969"/>
        <dbReference type="ChEBI" id="CHEBI:64479"/>
        <dbReference type="ChEBI" id="CHEBI:78463"/>
        <dbReference type="ChEBI" id="CHEBI:78809"/>
        <dbReference type="EC" id="2.3.1.181"/>
    </reaction>
</comment>
<feature type="compositionally biased region" description="Low complexity" evidence="6">
    <location>
        <begin position="233"/>
        <end position="260"/>
    </location>
</feature>
<comment type="pathway">
    <text evidence="1 5">Protein modification; protein lipoylation via endogenous pathway; protein N(6)-(lipoyl)lysine from octanoyl-[acyl-carrier-protein]: step 1/2.</text>
</comment>
<evidence type="ECO:0000256" key="1">
    <source>
        <dbReference type="ARBA" id="ARBA00004821"/>
    </source>
</evidence>
<dbReference type="HAMAP" id="MF_00013">
    <property type="entry name" value="LipB"/>
    <property type="match status" value="1"/>
</dbReference>
<dbReference type="CDD" id="cd16444">
    <property type="entry name" value="LipB"/>
    <property type="match status" value="1"/>
</dbReference>
<accession>A0ABS5TIR9</accession>
<evidence type="ECO:0000313" key="9">
    <source>
        <dbReference type="Proteomes" id="UP001197247"/>
    </source>
</evidence>
<dbReference type="PROSITE" id="PS01313">
    <property type="entry name" value="LIPB"/>
    <property type="match status" value="1"/>
</dbReference>
<dbReference type="InterPro" id="IPR045864">
    <property type="entry name" value="aa-tRNA-synth_II/BPL/LPL"/>
</dbReference>
<evidence type="ECO:0000256" key="2">
    <source>
        <dbReference type="ARBA" id="ARBA00022679"/>
    </source>
</evidence>
<keyword evidence="9" id="KW-1185">Reference proteome</keyword>
<sequence>MSALRIEHLGFGTDAVEYTAGWERQREVHAEVVAGAPDTVLLLEHQAVYTAGKRTEPHERPFDGTPVVDVDRGGKITWHGPGQLVGYPILHLAKPVDVVAYVRRIEQMIIDVCAELGVEGTRVDGRSGVWIPAGGGRPERKVAAIGIRVARGVTMHGFSLTCDSDLGAFSRIVPCGIADAGVTSLSAELGRDVPVREVLPLVEAALPGCDLPGLHHQRVPHRPRATTQPSTEQPSAAQPSTEQPSAAQPSAAQQSPEQQPAEPPNQKPAETISGAIDDLARELTRS</sequence>
<gene>
    <name evidence="5 8" type="primary">lipB</name>
    <name evidence="8" type="ORF">KIH74_18750</name>
</gene>
<feature type="binding site" evidence="5">
    <location>
        <begin position="157"/>
        <end position="159"/>
    </location>
    <ligand>
        <name>substrate</name>
    </ligand>
</feature>
<dbReference type="NCBIfam" id="NF010925">
    <property type="entry name" value="PRK14345.1"/>
    <property type="match status" value="1"/>
</dbReference>
<reference evidence="8 9" key="1">
    <citation type="submission" date="2021-05" db="EMBL/GenBank/DDBJ databases">
        <title>Kineosporia and Streptomyces sp. nov. two new marine actinobacteria isolated from Coral.</title>
        <authorList>
            <person name="Buangrab K."/>
            <person name="Sutthacheep M."/>
            <person name="Yeemin T."/>
            <person name="Harunari E."/>
            <person name="Igarashi Y."/>
            <person name="Kanchanasin P."/>
            <person name="Tanasupawat S."/>
            <person name="Phongsopitanun W."/>
        </authorList>
    </citation>
    <scope>NUCLEOTIDE SEQUENCE [LARGE SCALE GENOMIC DNA]</scope>
    <source>
        <strain evidence="8 9">J2-2</strain>
    </source>
</reference>
<dbReference type="InterPro" id="IPR004143">
    <property type="entry name" value="BPL_LPL_catalytic"/>
</dbReference>
<organism evidence="8 9">
    <name type="scientific">Kineosporia corallincola</name>
    <dbReference type="NCBI Taxonomy" id="2835133"/>
    <lineage>
        <taxon>Bacteria</taxon>
        <taxon>Bacillati</taxon>
        <taxon>Actinomycetota</taxon>
        <taxon>Actinomycetes</taxon>
        <taxon>Kineosporiales</taxon>
        <taxon>Kineosporiaceae</taxon>
        <taxon>Kineosporia</taxon>
    </lineage>
</organism>
<keyword evidence="3 5" id="KW-0012">Acyltransferase</keyword>
<dbReference type="GO" id="GO:0033819">
    <property type="term" value="F:lipoyl(octanoyl) transferase activity"/>
    <property type="evidence" value="ECO:0007669"/>
    <property type="project" value="UniProtKB-EC"/>
</dbReference>
<dbReference type="Pfam" id="PF21948">
    <property type="entry name" value="LplA-B_cat"/>
    <property type="match status" value="1"/>
</dbReference>
<keyword evidence="2 5" id="KW-0808">Transferase</keyword>
<evidence type="ECO:0000259" key="7">
    <source>
        <dbReference type="PROSITE" id="PS51733"/>
    </source>
</evidence>
<dbReference type="Proteomes" id="UP001197247">
    <property type="component" value="Unassembled WGS sequence"/>
</dbReference>
<evidence type="ECO:0000256" key="4">
    <source>
        <dbReference type="ARBA" id="ARBA00024732"/>
    </source>
</evidence>
<feature type="compositionally biased region" description="Basic residues" evidence="6">
    <location>
        <begin position="215"/>
        <end position="224"/>
    </location>
</feature>
<proteinExistence type="inferred from homology"/>
<evidence type="ECO:0000313" key="8">
    <source>
        <dbReference type="EMBL" id="MBT0770985.1"/>
    </source>
</evidence>
<dbReference type="Gene3D" id="3.30.930.10">
    <property type="entry name" value="Bira Bifunctional Protein, Domain 2"/>
    <property type="match status" value="1"/>
</dbReference>
<protein>
    <recommendedName>
        <fullName evidence="5">Octanoyltransferase</fullName>
        <ecNumber evidence="5">2.3.1.181</ecNumber>
    </recommendedName>
    <alternativeName>
        <fullName evidence="5">Lipoate-protein ligase B</fullName>
    </alternativeName>
    <alternativeName>
        <fullName evidence="5">Lipoyl/octanoyl transferase</fullName>
    </alternativeName>
    <alternativeName>
        <fullName evidence="5">Octanoyl-[acyl-carrier-protein]-protein N-octanoyltransferase</fullName>
    </alternativeName>
</protein>
<dbReference type="InterPro" id="IPR020605">
    <property type="entry name" value="Octanoyltransferase_CS"/>
</dbReference>
<dbReference type="PANTHER" id="PTHR10993">
    <property type="entry name" value="OCTANOYLTRANSFERASE"/>
    <property type="match status" value="1"/>
</dbReference>
<evidence type="ECO:0000256" key="5">
    <source>
        <dbReference type="HAMAP-Rule" id="MF_00013"/>
    </source>
</evidence>
<evidence type="ECO:0000256" key="6">
    <source>
        <dbReference type="SAM" id="MobiDB-lite"/>
    </source>
</evidence>